<reference evidence="10" key="1">
    <citation type="journal article" date="2019" name="IScience">
        <title>Narwhal Genome Reveals Long-Term Low Genetic Diversity despite Current Large Abundance Size.</title>
        <authorList>
            <person name="Westbury M.V."/>
            <person name="Petersen B."/>
            <person name="Garde E."/>
            <person name="Heide-Jorgensen M.P."/>
            <person name="Lorenzen E.D."/>
        </authorList>
    </citation>
    <scope>NUCLEOTIDE SEQUENCE [LARGE SCALE GENOMIC DNA]</scope>
</reference>
<evidence type="ECO:0000313" key="9">
    <source>
        <dbReference type="EMBL" id="TKC39775.1"/>
    </source>
</evidence>
<dbReference type="SUPFAM" id="SSF81321">
    <property type="entry name" value="Family A G protein-coupled receptor-like"/>
    <property type="match status" value="1"/>
</dbReference>
<comment type="subcellular location">
    <subcellularLocation>
        <location evidence="1">Cell membrane</location>
        <topology evidence="1">Multi-pass membrane protein</topology>
    </subcellularLocation>
</comment>
<dbReference type="InterPro" id="IPR000725">
    <property type="entry name" value="Olfact_rcpt"/>
</dbReference>
<dbReference type="PANTHER" id="PTHR26453">
    <property type="entry name" value="OLFACTORY RECEPTOR"/>
    <property type="match status" value="1"/>
</dbReference>
<keyword evidence="5 8" id="KW-1133">Transmembrane helix</keyword>
<feature type="transmembrane region" description="Helical" evidence="8">
    <location>
        <begin position="66"/>
        <end position="86"/>
    </location>
</feature>
<evidence type="ECO:0000256" key="4">
    <source>
        <dbReference type="ARBA" id="ARBA00022692"/>
    </source>
</evidence>
<evidence type="ECO:0000313" key="10">
    <source>
        <dbReference type="Proteomes" id="UP000308365"/>
    </source>
</evidence>
<dbReference type="GO" id="GO:0007186">
    <property type="term" value="P:G protein-coupled receptor signaling pathway"/>
    <property type="evidence" value="ECO:0007669"/>
    <property type="project" value="InterPro"/>
</dbReference>
<organism evidence="9 10">
    <name type="scientific">Monodon monoceros</name>
    <name type="common">Narwhal</name>
    <name type="synonym">Ceratodon monodon</name>
    <dbReference type="NCBI Taxonomy" id="40151"/>
    <lineage>
        <taxon>Eukaryota</taxon>
        <taxon>Metazoa</taxon>
        <taxon>Chordata</taxon>
        <taxon>Craniata</taxon>
        <taxon>Vertebrata</taxon>
        <taxon>Euteleostomi</taxon>
        <taxon>Mammalia</taxon>
        <taxon>Eutheria</taxon>
        <taxon>Laurasiatheria</taxon>
        <taxon>Artiodactyla</taxon>
        <taxon>Whippomorpha</taxon>
        <taxon>Cetacea</taxon>
        <taxon>Odontoceti</taxon>
        <taxon>Monodontidae</taxon>
        <taxon>Monodon</taxon>
    </lineage>
</organism>
<feature type="transmembrane region" description="Helical" evidence="8">
    <location>
        <begin position="98"/>
        <end position="117"/>
    </location>
</feature>
<dbReference type="EMBL" id="RWIC01000840">
    <property type="protein sequence ID" value="TKC39775.1"/>
    <property type="molecule type" value="Genomic_DNA"/>
</dbReference>
<keyword evidence="4 8" id="KW-0812">Transmembrane</keyword>
<evidence type="ECO:0000256" key="5">
    <source>
        <dbReference type="ARBA" id="ARBA00022989"/>
    </source>
</evidence>
<evidence type="ECO:0000256" key="1">
    <source>
        <dbReference type="ARBA" id="ARBA00004651"/>
    </source>
</evidence>
<feature type="transmembrane region" description="Helical" evidence="8">
    <location>
        <begin position="129"/>
        <end position="150"/>
    </location>
</feature>
<keyword evidence="3" id="KW-0716">Sensory transduction</keyword>
<dbReference type="Pfam" id="PF13853">
    <property type="entry name" value="7tm_4"/>
    <property type="match status" value="2"/>
</dbReference>
<accession>A0A4U1ESX7</accession>
<comment type="caution">
    <text evidence="9">The sequence shown here is derived from an EMBL/GenBank/DDBJ whole genome shotgun (WGS) entry which is preliminary data.</text>
</comment>
<dbReference type="GO" id="GO:0004984">
    <property type="term" value="F:olfactory receptor activity"/>
    <property type="evidence" value="ECO:0007669"/>
    <property type="project" value="InterPro"/>
</dbReference>
<evidence type="ECO:0008006" key="11">
    <source>
        <dbReference type="Google" id="ProtNLM"/>
    </source>
</evidence>
<name>A0A4U1ESX7_MONMO</name>
<keyword evidence="6 8" id="KW-0472">Membrane</keyword>
<dbReference type="AlphaFoldDB" id="A0A4U1ESX7"/>
<dbReference type="Proteomes" id="UP000308365">
    <property type="component" value="Unassembled WGS sequence"/>
</dbReference>
<evidence type="ECO:0000256" key="2">
    <source>
        <dbReference type="ARBA" id="ARBA00022475"/>
    </source>
</evidence>
<proteinExistence type="predicted"/>
<dbReference type="GO" id="GO:0005886">
    <property type="term" value="C:plasma membrane"/>
    <property type="evidence" value="ECO:0007669"/>
    <property type="project" value="UniProtKB-SubCell"/>
</dbReference>
<gene>
    <name evidence="9" type="ORF">EI555_016211</name>
</gene>
<feature type="transmembrane region" description="Helical" evidence="8">
    <location>
        <begin position="156"/>
        <end position="178"/>
    </location>
</feature>
<keyword evidence="7" id="KW-0807">Transducer</keyword>
<sequence length="199" mass="21862">MRKQPSSDSKKQTTWLILEGFEELQHLGFLPFTLFLAVYVVTVGSSNLIVLAVASSRTLHTPMYFFLCRFSLLEIGYTSNIVPQLLQSFLDGRETISLVTFSGFSFSSFTLALTASLPLCPGSREMDHCFCEFAPVVGLFYGDVGVMWGAGASISGFLTLAPFLWIVASYAFVLSAVLRIPSSYGKQKALSTRSSHLRA</sequence>
<keyword evidence="2" id="KW-1003">Cell membrane</keyword>
<evidence type="ECO:0000256" key="8">
    <source>
        <dbReference type="SAM" id="Phobius"/>
    </source>
</evidence>
<evidence type="ECO:0000256" key="3">
    <source>
        <dbReference type="ARBA" id="ARBA00022606"/>
    </source>
</evidence>
<protein>
    <recommendedName>
        <fullName evidence="11">G-protein coupled receptors family 1 profile domain-containing protein</fullName>
    </recommendedName>
</protein>
<feature type="transmembrane region" description="Helical" evidence="8">
    <location>
        <begin position="29"/>
        <end position="54"/>
    </location>
</feature>
<evidence type="ECO:0000256" key="6">
    <source>
        <dbReference type="ARBA" id="ARBA00023136"/>
    </source>
</evidence>
<evidence type="ECO:0000256" key="7">
    <source>
        <dbReference type="ARBA" id="ARBA00023224"/>
    </source>
</evidence>